<dbReference type="Proteomes" id="UP000236333">
    <property type="component" value="Unassembled WGS sequence"/>
</dbReference>
<feature type="region of interest" description="Disordered" evidence="1">
    <location>
        <begin position="62"/>
        <end position="81"/>
    </location>
</feature>
<protein>
    <recommendedName>
        <fullName evidence="4">RING-type domain-containing protein</fullName>
    </recommendedName>
</protein>
<evidence type="ECO:0008006" key="4">
    <source>
        <dbReference type="Google" id="ProtNLM"/>
    </source>
</evidence>
<dbReference type="Pfam" id="PF13920">
    <property type="entry name" value="zf-C3HC4_3"/>
    <property type="match status" value="1"/>
</dbReference>
<gene>
    <name evidence="2" type="ORF">TSOC_005086</name>
</gene>
<name>A0A2J8A7A6_9CHLO</name>
<organism evidence="2 3">
    <name type="scientific">Tetrabaena socialis</name>
    <dbReference type="NCBI Taxonomy" id="47790"/>
    <lineage>
        <taxon>Eukaryota</taxon>
        <taxon>Viridiplantae</taxon>
        <taxon>Chlorophyta</taxon>
        <taxon>core chlorophytes</taxon>
        <taxon>Chlorophyceae</taxon>
        <taxon>CS clade</taxon>
        <taxon>Chlamydomonadales</taxon>
        <taxon>Tetrabaenaceae</taxon>
        <taxon>Tetrabaena</taxon>
    </lineage>
</organism>
<reference evidence="2 3" key="1">
    <citation type="journal article" date="2017" name="Mol. Biol. Evol.">
        <title>The 4-celled Tetrabaena socialis nuclear genome reveals the essential components for genetic control of cell number at the origin of multicellularity in the volvocine lineage.</title>
        <authorList>
            <person name="Featherston J."/>
            <person name="Arakaki Y."/>
            <person name="Hanschen E.R."/>
            <person name="Ferris P.J."/>
            <person name="Michod R.E."/>
            <person name="Olson B.J.S.C."/>
            <person name="Nozaki H."/>
            <person name="Durand P.M."/>
        </authorList>
    </citation>
    <scope>NUCLEOTIDE SEQUENCE [LARGE SCALE GENOMIC DNA]</scope>
    <source>
        <strain evidence="2 3">NIES-571</strain>
    </source>
</reference>
<dbReference type="InterPro" id="IPR013083">
    <property type="entry name" value="Znf_RING/FYVE/PHD"/>
</dbReference>
<dbReference type="Gene3D" id="3.30.40.10">
    <property type="entry name" value="Zinc/RING finger domain, C3HC4 (zinc finger)"/>
    <property type="match status" value="1"/>
</dbReference>
<dbReference type="OrthoDB" id="552707at2759"/>
<feature type="compositionally biased region" description="Basic and acidic residues" evidence="1">
    <location>
        <begin position="262"/>
        <end position="274"/>
    </location>
</feature>
<dbReference type="AlphaFoldDB" id="A0A2J8A7A6"/>
<sequence length="418" mass="42974">MFRPLRDHLASWPTKKLLQLTKALVELALEPCSRDATRPYRAVSSRSFVAGGVLWQLSAEPRPARAQAPGGLPRSEVGGETVSEPSHQLLLKASLAASHWRAGEAVALRGRLELEGGGEEAFEAVLSSGSPSVSIDRGLEGTAMPYGSQVVRLYLYDMTAVWLPDSGHVEARYERISRQHARTAATAAALGVGPLMQRAAAVEVAVAADGSGALALNYVYNGLSTTDTMRVTRAAPSPASPRASPAAAPPAAVAAAAAASPHHSDEAPARRELAARLAQSARRRRQGRRGAASDMAGPLPVQRIPSLDAQPGGDQGDGSGRGAAAWGRAAAAAAVAAEGAKRAGGCGGGRGGGSGEESCCLVCLDAPRQHGFLHGDTMHVGVCGECAARLAAAAKGAGGRLCCPVCREQVERTVAVFQ</sequence>
<accession>A0A2J8A7A6</accession>
<evidence type="ECO:0000313" key="3">
    <source>
        <dbReference type="Proteomes" id="UP000236333"/>
    </source>
</evidence>
<feature type="compositionally biased region" description="Low complexity" evidence="1">
    <location>
        <begin position="234"/>
        <end position="261"/>
    </location>
</feature>
<proteinExistence type="predicted"/>
<comment type="caution">
    <text evidence="2">The sequence shown here is derived from an EMBL/GenBank/DDBJ whole genome shotgun (WGS) entry which is preliminary data.</text>
</comment>
<feature type="region of interest" description="Disordered" evidence="1">
    <location>
        <begin position="233"/>
        <end position="324"/>
    </location>
</feature>
<dbReference type="EMBL" id="PGGS01000132">
    <property type="protein sequence ID" value="PNH08385.1"/>
    <property type="molecule type" value="Genomic_DNA"/>
</dbReference>
<evidence type="ECO:0000256" key="1">
    <source>
        <dbReference type="SAM" id="MobiDB-lite"/>
    </source>
</evidence>
<keyword evidence="3" id="KW-1185">Reference proteome</keyword>
<evidence type="ECO:0000313" key="2">
    <source>
        <dbReference type="EMBL" id="PNH08385.1"/>
    </source>
</evidence>